<sequence length="240" mass="27658">MNKKTRTILFAICVFLFALTAPSIILYSQGYRFDFETRKVVQTGGLYFKVAPRSAEVYLNSKFKNTTSVFTSSSLIENLLPKTYYAEIKKDGYYSWQKTLTVEERRVTEAKNITLIPQNINFTTTSSPLPKITGNATSSDGQKVIEADDHEIWISFPKEEKKIFLTRFSEIIGKIFWLNDYYLIFNVGDKLKVAEIDDRDRLNVVDIAEFKNPEMFWDFSSGKLYVLSEKVLSVSKNLLP</sequence>
<dbReference type="STRING" id="1801668.A3D46_01055"/>
<gene>
    <name evidence="1" type="ORF">A3D46_01055</name>
</gene>
<proteinExistence type="predicted"/>
<accession>A0A1G2E8R1</accession>
<name>A0A1G2E8R1_9BACT</name>
<dbReference type="Proteomes" id="UP000178703">
    <property type="component" value="Unassembled WGS sequence"/>
</dbReference>
<evidence type="ECO:0000313" key="2">
    <source>
        <dbReference type="Proteomes" id="UP000178703"/>
    </source>
</evidence>
<comment type="caution">
    <text evidence="1">The sequence shown here is derived from an EMBL/GenBank/DDBJ whole genome shotgun (WGS) entry which is preliminary data.</text>
</comment>
<protein>
    <recommendedName>
        <fullName evidence="3">PEGA domain-containing protein</fullName>
    </recommendedName>
</protein>
<dbReference type="AlphaFoldDB" id="A0A1G2E8R1"/>
<dbReference type="EMBL" id="MHMD01000004">
    <property type="protein sequence ID" value="OGZ22206.1"/>
    <property type="molecule type" value="Genomic_DNA"/>
</dbReference>
<evidence type="ECO:0008006" key="3">
    <source>
        <dbReference type="Google" id="ProtNLM"/>
    </source>
</evidence>
<evidence type="ECO:0000313" key="1">
    <source>
        <dbReference type="EMBL" id="OGZ22206.1"/>
    </source>
</evidence>
<reference evidence="1 2" key="1">
    <citation type="journal article" date="2016" name="Nat. Commun.">
        <title>Thousands of microbial genomes shed light on interconnected biogeochemical processes in an aquifer system.</title>
        <authorList>
            <person name="Anantharaman K."/>
            <person name="Brown C.T."/>
            <person name="Hug L.A."/>
            <person name="Sharon I."/>
            <person name="Castelle C.J."/>
            <person name="Probst A.J."/>
            <person name="Thomas B.C."/>
            <person name="Singh A."/>
            <person name="Wilkins M.J."/>
            <person name="Karaoz U."/>
            <person name="Brodie E.L."/>
            <person name="Williams K.H."/>
            <person name="Hubbard S.S."/>
            <person name="Banfield J.F."/>
        </authorList>
    </citation>
    <scope>NUCLEOTIDE SEQUENCE [LARGE SCALE GENOMIC DNA]</scope>
</reference>
<organism evidence="1 2">
    <name type="scientific">Candidatus Nealsonbacteria bacterium RIFCSPHIGHO2_02_FULL_43_13</name>
    <dbReference type="NCBI Taxonomy" id="1801668"/>
    <lineage>
        <taxon>Bacteria</taxon>
        <taxon>Candidatus Nealsoniibacteriota</taxon>
    </lineage>
</organism>